<dbReference type="PROSITE" id="PS00028">
    <property type="entry name" value="ZINC_FINGER_C2H2_1"/>
    <property type="match status" value="2"/>
</dbReference>
<gene>
    <name evidence="7" type="ORF">HK099_007886</name>
</gene>
<evidence type="ECO:0000313" key="8">
    <source>
        <dbReference type="Proteomes" id="UP001211065"/>
    </source>
</evidence>
<keyword evidence="2 4" id="KW-0863">Zinc-finger</keyword>
<dbReference type="GO" id="GO:0008270">
    <property type="term" value="F:zinc ion binding"/>
    <property type="evidence" value="ECO:0007669"/>
    <property type="project" value="UniProtKB-KW"/>
</dbReference>
<organism evidence="7 8">
    <name type="scientific">Clydaea vesicula</name>
    <dbReference type="NCBI Taxonomy" id="447962"/>
    <lineage>
        <taxon>Eukaryota</taxon>
        <taxon>Fungi</taxon>
        <taxon>Fungi incertae sedis</taxon>
        <taxon>Chytridiomycota</taxon>
        <taxon>Chytridiomycota incertae sedis</taxon>
        <taxon>Chytridiomycetes</taxon>
        <taxon>Lobulomycetales</taxon>
        <taxon>Lobulomycetaceae</taxon>
        <taxon>Clydaea</taxon>
    </lineage>
</organism>
<accession>A0AAD5XTD7</accession>
<keyword evidence="1" id="KW-0479">Metal-binding</keyword>
<evidence type="ECO:0000256" key="3">
    <source>
        <dbReference type="ARBA" id="ARBA00022833"/>
    </source>
</evidence>
<sequence length="326" mass="37467">KRDKINMYEEKTIDKLYNQVLISHRHQTPYPIQLLTPPPSPSHLHVNSLALNFQLSQNSFLNHHKNLLPFSNSNTLIPDATPFSQILIPYFPTVDTNLSYYTTKEYFLPQEASATFTNFSSCNNTSFSFNKFPDELSTDNYNDHFYNEADCVNKNLVNILTQSIIPAATDIIIEDQYSNSGAGNSICTETFNPQENLICSKPVQVSFNKNPLNRASKNVPVRDNGIKPNDHDREIFHRLTGSRMTTPKKSLVAKKVIEEYICNYPGCLKVFEKKYNMKSHLVSHVNSKPFSCENCNKKYKRKHDMARHKKEHEIDNTGKNNKKLSK</sequence>
<dbReference type="InterPro" id="IPR013087">
    <property type="entry name" value="Znf_C2H2_type"/>
</dbReference>
<evidence type="ECO:0000256" key="4">
    <source>
        <dbReference type="PROSITE-ProRule" id="PRU00042"/>
    </source>
</evidence>
<feature type="non-terminal residue" evidence="7">
    <location>
        <position position="1"/>
    </location>
</feature>
<feature type="domain" description="C2H2-type" evidence="6">
    <location>
        <begin position="260"/>
        <end position="289"/>
    </location>
</feature>
<keyword evidence="3" id="KW-0862">Zinc</keyword>
<evidence type="ECO:0000256" key="5">
    <source>
        <dbReference type="SAM" id="MobiDB-lite"/>
    </source>
</evidence>
<feature type="domain" description="C2H2-type" evidence="6">
    <location>
        <begin position="290"/>
        <end position="317"/>
    </location>
</feature>
<feature type="compositionally biased region" description="Basic residues" evidence="5">
    <location>
        <begin position="301"/>
        <end position="310"/>
    </location>
</feature>
<dbReference type="SMART" id="SM00355">
    <property type="entry name" value="ZnF_C2H2"/>
    <property type="match status" value="2"/>
</dbReference>
<name>A0AAD5XTD7_9FUNG</name>
<protein>
    <recommendedName>
        <fullName evidence="6">C2H2-type domain-containing protein</fullName>
    </recommendedName>
</protein>
<evidence type="ECO:0000256" key="2">
    <source>
        <dbReference type="ARBA" id="ARBA00022771"/>
    </source>
</evidence>
<dbReference type="Gene3D" id="3.30.160.60">
    <property type="entry name" value="Classic Zinc Finger"/>
    <property type="match status" value="2"/>
</dbReference>
<dbReference type="EMBL" id="JADGJW010000807">
    <property type="protein sequence ID" value="KAJ3211904.1"/>
    <property type="molecule type" value="Genomic_DNA"/>
</dbReference>
<dbReference type="PROSITE" id="PS50157">
    <property type="entry name" value="ZINC_FINGER_C2H2_2"/>
    <property type="match status" value="2"/>
</dbReference>
<evidence type="ECO:0000256" key="1">
    <source>
        <dbReference type="ARBA" id="ARBA00022723"/>
    </source>
</evidence>
<comment type="caution">
    <text evidence="7">The sequence shown here is derived from an EMBL/GenBank/DDBJ whole genome shotgun (WGS) entry which is preliminary data.</text>
</comment>
<proteinExistence type="predicted"/>
<evidence type="ECO:0000313" key="7">
    <source>
        <dbReference type="EMBL" id="KAJ3211904.1"/>
    </source>
</evidence>
<evidence type="ECO:0000259" key="6">
    <source>
        <dbReference type="PROSITE" id="PS50157"/>
    </source>
</evidence>
<dbReference type="GO" id="GO:0000978">
    <property type="term" value="F:RNA polymerase II cis-regulatory region sequence-specific DNA binding"/>
    <property type="evidence" value="ECO:0007669"/>
    <property type="project" value="TreeGrafter"/>
</dbReference>
<keyword evidence="8" id="KW-1185">Reference proteome</keyword>
<dbReference type="InterPro" id="IPR036236">
    <property type="entry name" value="Znf_C2H2_sf"/>
</dbReference>
<dbReference type="GO" id="GO:0000981">
    <property type="term" value="F:DNA-binding transcription factor activity, RNA polymerase II-specific"/>
    <property type="evidence" value="ECO:0007669"/>
    <property type="project" value="TreeGrafter"/>
</dbReference>
<dbReference type="PANTHER" id="PTHR23235">
    <property type="entry name" value="KRUEPPEL-LIKE TRANSCRIPTION FACTOR"/>
    <property type="match status" value="1"/>
</dbReference>
<reference evidence="7" key="1">
    <citation type="submission" date="2020-05" db="EMBL/GenBank/DDBJ databases">
        <title>Phylogenomic resolution of chytrid fungi.</title>
        <authorList>
            <person name="Stajich J.E."/>
            <person name="Amses K."/>
            <person name="Simmons R."/>
            <person name="Seto K."/>
            <person name="Myers J."/>
            <person name="Bonds A."/>
            <person name="Quandt C.A."/>
            <person name="Barry K."/>
            <person name="Liu P."/>
            <person name="Grigoriev I."/>
            <person name="Longcore J.E."/>
            <person name="James T.Y."/>
        </authorList>
    </citation>
    <scope>NUCLEOTIDE SEQUENCE</scope>
    <source>
        <strain evidence="7">JEL0476</strain>
    </source>
</reference>
<dbReference type="PANTHER" id="PTHR23235:SF120">
    <property type="entry name" value="KRUPPEL-LIKE FACTOR 15"/>
    <property type="match status" value="1"/>
</dbReference>
<dbReference type="AlphaFoldDB" id="A0AAD5XTD7"/>
<dbReference type="SUPFAM" id="SSF57667">
    <property type="entry name" value="beta-beta-alpha zinc fingers"/>
    <property type="match status" value="1"/>
</dbReference>
<dbReference type="Proteomes" id="UP001211065">
    <property type="component" value="Unassembled WGS sequence"/>
</dbReference>
<feature type="region of interest" description="Disordered" evidence="5">
    <location>
        <begin position="301"/>
        <end position="326"/>
    </location>
</feature>